<accession>A0A016SR41</accession>
<dbReference type="Proteomes" id="UP000024635">
    <property type="component" value="Unassembled WGS sequence"/>
</dbReference>
<evidence type="ECO:0000313" key="1">
    <source>
        <dbReference type="EMBL" id="EYB93015.1"/>
    </source>
</evidence>
<reference evidence="2" key="1">
    <citation type="journal article" date="2015" name="Nat. Genet.">
        <title>The genome and transcriptome of the zoonotic hookworm Ancylostoma ceylanicum identify infection-specific gene families.</title>
        <authorList>
            <person name="Schwarz E.M."/>
            <person name="Hu Y."/>
            <person name="Antoshechkin I."/>
            <person name="Miller M.M."/>
            <person name="Sternberg P.W."/>
            <person name="Aroian R.V."/>
        </authorList>
    </citation>
    <scope>NUCLEOTIDE SEQUENCE</scope>
    <source>
        <strain evidence="2">HY135</strain>
    </source>
</reference>
<name>A0A016SR41_9BILA</name>
<sequence length="77" mass="8590">MVVDKAETATRLHSVSLPAGLLPRVQQTTRGHAQRSRPLPYLRPFGIHCLLKSDAVSVLTREVQEARLAVRNKTYLA</sequence>
<comment type="caution">
    <text evidence="1">The sequence shown here is derived from an EMBL/GenBank/DDBJ whole genome shotgun (WGS) entry which is preliminary data.</text>
</comment>
<organism evidence="1 2">
    <name type="scientific">Ancylostoma ceylanicum</name>
    <dbReference type="NCBI Taxonomy" id="53326"/>
    <lineage>
        <taxon>Eukaryota</taxon>
        <taxon>Metazoa</taxon>
        <taxon>Ecdysozoa</taxon>
        <taxon>Nematoda</taxon>
        <taxon>Chromadorea</taxon>
        <taxon>Rhabditida</taxon>
        <taxon>Rhabditina</taxon>
        <taxon>Rhabditomorpha</taxon>
        <taxon>Strongyloidea</taxon>
        <taxon>Ancylostomatidae</taxon>
        <taxon>Ancylostomatinae</taxon>
        <taxon>Ancylostoma</taxon>
    </lineage>
</organism>
<gene>
    <name evidence="1" type="primary">Acey_s0187.g1119</name>
    <name evidence="1" type="ORF">Y032_0187g1119</name>
</gene>
<dbReference type="EMBL" id="JARK01001523">
    <property type="protein sequence ID" value="EYB93015.1"/>
    <property type="molecule type" value="Genomic_DNA"/>
</dbReference>
<dbReference type="AlphaFoldDB" id="A0A016SR41"/>
<keyword evidence="2" id="KW-1185">Reference proteome</keyword>
<evidence type="ECO:0000313" key="2">
    <source>
        <dbReference type="Proteomes" id="UP000024635"/>
    </source>
</evidence>
<protein>
    <submittedName>
        <fullName evidence="1">Uncharacterized protein</fullName>
    </submittedName>
</protein>
<proteinExistence type="predicted"/>